<feature type="chain" id="PRO_5045920440" evidence="2">
    <location>
        <begin position="25"/>
        <end position="186"/>
    </location>
</feature>
<evidence type="ECO:0000256" key="1">
    <source>
        <dbReference type="SAM" id="MobiDB-lite"/>
    </source>
</evidence>
<dbReference type="RefSeq" id="WP_310273832.1">
    <property type="nucleotide sequence ID" value="NZ_JAVDWR010000001.1"/>
</dbReference>
<evidence type="ECO:0000256" key="2">
    <source>
        <dbReference type="SAM" id="SignalP"/>
    </source>
</evidence>
<keyword evidence="4" id="KW-1185">Reference proteome</keyword>
<sequence length="186" mass="17934">MKKVITFAAIWFAAAVFSSVPAMAQDAASVEALVTLNQAKIAQYQSQNMTSVQAETQTLADIKAETQALIEAAPDQVSKEAILQTALEAAALLCVVRPGDPDLNLSLSLCNDAVSAVLAAALAAGMSADSIAAVAAASASVDQSLIAQATASGGGTGTVAGPAAPAPGGTGFGGGSGGGGGTASGN</sequence>
<protein>
    <submittedName>
        <fullName evidence="3">Membrane protein YgcG</fullName>
    </submittedName>
</protein>
<dbReference type="EMBL" id="JAVDWR010000001">
    <property type="protein sequence ID" value="MDR7119367.1"/>
    <property type="molecule type" value="Genomic_DNA"/>
</dbReference>
<organism evidence="3 4">
    <name type="scientific">Rheinheimera soli</name>
    <dbReference type="NCBI Taxonomy" id="443616"/>
    <lineage>
        <taxon>Bacteria</taxon>
        <taxon>Pseudomonadati</taxon>
        <taxon>Pseudomonadota</taxon>
        <taxon>Gammaproteobacteria</taxon>
        <taxon>Chromatiales</taxon>
        <taxon>Chromatiaceae</taxon>
        <taxon>Rheinheimera</taxon>
    </lineage>
</organism>
<feature type="signal peptide" evidence="2">
    <location>
        <begin position="1"/>
        <end position="24"/>
    </location>
</feature>
<reference evidence="3 4" key="1">
    <citation type="submission" date="2023-07" db="EMBL/GenBank/DDBJ databases">
        <title>Sorghum-associated microbial communities from plants grown in Nebraska, USA.</title>
        <authorList>
            <person name="Schachtman D."/>
        </authorList>
    </citation>
    <scope>NUCLEOTIDE SEQUENCE [LARGE SCALE GENOMIC DNA]</scope>
    <source>
        <strain evidence="3 4">4138</strain>
    </source>
</reference>
<gene>
    <name evidence="3" type="ORF">J2W69_000282</name>
</gene>
<comment type="caution">
    <text evidence="3">The sequence shown here is derived from an EMBL/GenBank/DDBJ whole genome shotgun (WGS) entry which is preliminary data.</text>
</comment>
<name>A0ABU1VUK6_9GAMM</name>
<dbReference type="Proteomes" id="UP001257909">
    <property type="component" value="Unassembled WGS sequence"/>
</dbReference>
<feature type="region of interest" description="Disordered" evidence="1">
    <location>
        <begin position="158"/>
        <end position="186"/>
    </location>
</feature>
<evidence type="ECO:0000313" key="4">
    <source>
        <dbReference type="Proteomes" id="UP001257909"/>
    </source>
</evidence>
<feature type="compositionally biased region" description="Gly residues" evidence="1">
    <location>
        <begin position="168"/>
        <end position="186"/>
    </location>
</feature>
<evidence type="ECO:0000313" key="3">
    <source>
        <dbReference type="EMBL" id="MDR7119367.1"/>
    </source>
</evidence>
<keyword evidence="2" id="KW-0732">Signal</keyword>
<accession>A0ABU1VUK6</accession>
<proteinExistence type="predicted"/>